<reference evidence="3 4" key="1">
    <citation type="submission" date="2018-10" db="EMBL/GenBank/DDBJ databases">
        <title>Ulvibacterium marinum gen. nov., sp. nov., a novel marine bacterium of the family Flavobacteriaceae, isolated from a culture of the green alga Ulva prolifera.</title>
        <authorList>
            <person name="Zhang Z."/>
        </authorList>
    </citation>
    <scope>NUCLEOTIDE SEQUENCE [LARGE SCALE GENOMIC DNA]</scope>
    <source>
        <strain evidence="3 4">CCMM003</strain>
    </source>
</reference>
<dbReference type="InterPro" id="IPR013538">
    <property type="entry name" value="ASHA1/2-like_C"/>
</dbReference>
<dbReference type="RefSeq" id="WP_120713055.1">
    <property type="nucleotide sequence ID" value="NZ_RBCJ01000003.1"/>
</dbReference>
<gene>
    <name evidence="3" type="ORF">D7Z94_18630</name>
</gene>
<dbReference type="Pfam" id="PF08327">
    <property type="entry name" value="AHSA1"/>
    <property type="match status" value="1"/>
</dbReference>
<evidence type="ECO:0000313" key="3">
    <source>
        <dbReference type="EMBL" id="RKN80246.1"/>
    </source>
</evidence>
<organism evidence="3 4">
    <name type="scientific">Ulvibacterium marinum</name>
    <dbReference type="NCBI Taxonomy" id="2419782"/>
    <lineage>
        <taxon>Bacteria</taxon>
        <taxon>Pseudomonadati</taxon>
        <taxon>Bacteroidota</taxon>
        <taxon>Flavobacteriia</taxon>
        <taxon>Flavobacteriales</taxon>
        <taxon>Flavobacteriaceae</taxon>
        <taxon>Ulvibacterium</taxon>
    </lineage>
</organism>
<dbReference type="EMBL" id="RBCJ01000003">
    <property type="protein sequence ID" value="RKN80246.1"/>
    <property type="molecule type" value="Genomic_DNA"/>
</dbReference>
<dbReference type="AlphaFoldDB" id="A0A3B0CBC5"/>
<protein>
    <submittedName>
        <fullName evidence="3">SRPBCC domain-containing protein</fullName>
    </submittedName>
</protein>
<comment type="caution">
    <text evidence="3">The sequence shown here is derived from an EMBL/GenBank/DDBJ whole genome shotgun (WGS) entry which is preliminary data.</text>
</comment>
<dbReference type="CDD" id="cd07822">
    <property type="entry name" value="SRPBCC_4"/>
    <property type="match status" value="1"/>
</dbReference>
<accession>A0A3B0CBC5</accession>
<name>A0A3B0CBC5_9FLAO</name>
<feature type="domain" description="Activator of Hsp90 ATPase homologue 1/2-like C-terminal" evidence="2">
    <location>
        <begin position="32"/>
        <end position="116"/>
    </location>
</feature>
<evidence type="ECO:0000256" key="1">
    <source>
        <dbReference type="ARBA" id="ARBA00006817"/>
    </source>
</evidence>
<dbReference type="SUPFAM" id="SSF55961">
    <property type="entry name" value="Bet v1-like"/>
    <property type="match status" value="1"/>
</dbReference>
<keyword evidence="4" id="KW-1185">Reference proteome</keyword>
<dbReference type="Proteomes" id="UP000276603">
    <property type="component" value="Unassembled WGS sequence"/>
</dbReference>
<dbReference type="InterPro" id="IPR023393">
    <property type="entry name" value="START-like_dom_sf"/>
</dbReference>
<evidence type="ECO:0000259" key="2">
    <source>
        <dbReference type="Pfam" id="PF08327"/>
    </source>
</evidence>
<sequence length="155" mass="17763">MTNMASDGKAVTRKKVFSRETAVRIDIQANKSIIWALLTNAEDFSRWNSTILSIEGDITKGEKIKLKSVLDPKRTFKLKVKEFEAENRLVWGDAMGKRTYTLKTVGDELTNFMMTEKIGGPMFPLFARMIPPFDQSFEKFAKDLKKEAEFIQNSK</sequence>
<dbReference type="OrthoDB" id="191189at2"/>
<dbReference type="Gene3D" id="3.30.530.20">
    <property type="match status" value="1"/>
</dbReference>
<proteinExistence type="inferred from homology"/>
<comment type="similarity">
    <text evidence="1">Belongs to the AHA1 family.</text>
</comment>
<evidence type="ECO:0000313" key="4">
    <source>
        <dbReference type="Proteomes" id="UP000276603"/>
    </source>
</evidence>